<dbReference type="Proteomes" id="UP001386955">
    <property type="component" value="Unassembled WGS sequence"/>
</dbReference>
<accession>A0AAN9SNT1</accession>
<gene>
    <name evidence="1" type="ORF">VNO78_17801</name>
</gene>
<organism evidence="1 2">
    <name type="scientific">Psophocarpus tetragonolobus</name>
    <name type="common">Winged bean</name>
    <name type="synonym">Dolichos tetragonolobus</name>
    <dbReference type="NCBI Taxonomy" id="3891"/>
    <lineage>
        <taxon>Eukaryota</taxon>
        <taxon>Viridiplantae</taxon>
        <taxon>Streptophyta</taxon>
        <taxon>Embryophyta</taxon>
        <taxon>Tracheophyta</taxon>
        <taxon>Spermatophyta</taxon>
        <taxon>Magnoliopsida</taxon>
        <taxon>eudicotyledons</taxon>
        <taxon>Gunneridae</taxon>
        <taxon>Pentapetalae</taxon>
        <taxon>rosids</taxon>
        <taxon>fabids</taxon>
        <taxon>Fabales</taxon>
        <taxon>Fabaceae</taxon>
        <taxon>Papilionoideae</taxon>
        <taxon>50 kb inversion clade</taxon>
        <taxon>NPAAA clade</taxon>
        <taxon>indigoferoid/millettioid clade</taxon>
        <taxon>Phaseoleae</taxon>
        <taxon>Psophocarpus</taxon>
    </lineage>
</organism>
<comment type="caution">
    <text evidence="1">The sequence shown here is derived from an EMBL/GenBank/DDBJ whole genome shotgun (WGS) entry which is preliminary data.</text>
</comment>
<dbReference type="AlphaFoldDB" id="A0AAN9SNT1"/>
<protein>
    <submittedName>
        <fullName evidence="1">Uncharacterized protein</fullName>
    </submittedName>
</protein>
<evidence type="ECO:0000313" key="1">
    <source>
        <dbReference type="EMBL" id="KAK7396647.1"/>
    </source>
</evidence>
<dbReference type="EMBL" id="JAYMYS010000004">
    <property type="protein sequence ID" value="KAK7396647.1"/>
    <property type="molecule type" value="Genomic_DNA"/>
</dbReference>
<sequence>MHPLIHLSHLSHAPIKDVPTKMHLALQTPWLPQSPSSWSYHGCGCAHSTQGCPAFVSIHATQSSASFDDSSSSKPLSVIDFTLEMLQHLMSIGDSSKTSTEKSSGIPR</sequence>
<name>A0AAN9SNT1_PSOTE</name>
<reference evidence="1 2" key="1">
    <citation type="submission" date="2024-01" db="EMBL/GenBank/DDBJ databases">
        <title>The genomes of 5 underutilized Papilionoideae crops provide insights into root nodulation and disease resistanc.</title>
        <authorList>
            <person name="Jiang F."/>
        </authorList>
    </citation>
    <scope>NUCLEOTIDE SEQUENCE [LARGE SCALE GENOMIC DNA]</scope>
    <source>
        <strain evidence="1">DUOXIRENSHENG_FW03</strain>
        <tissue evidence="1">Leaves</tissue>
    </source>
</reference>
<keyword evidence="2" id="KW-1185">Reference proteome</keyword>
<evidence type="ECO:0000313" key="2">
    <source>
        <dbReference type="Proteomes" id="UP001386955"/>
    </source>
</evidence>
<proteinExistence type="predicted"/>